<evidence type="ECO:0000256" key="4">
    <source>
        <dbReference type="ARBA" id="ARBA00023136"/>
    </source>
</evidence>
<evidence type="ECO:0000313" key="7">
    <source>
        <dbReference type="EMBL" id="KXA97868.1"/>
    </source>
</evidence>
<feature type="transmembrane region" description="Helical" evidence="5">
    <location>
        <begin position="60"/>
        <end position="79"/>
    </location>
</feature>
<feature type="transmembrane region" description="Helical" evidence="5">
    <location>
        <begin position="85"/>
        <end position="105"/>
    </location>
</feature>
<dbReference type="Pfam" id="PF06803">
    <property type="entry name" value="DUF1232"/>
    <property type="match status" value="1"/>
</dbReference>
<sequence>MYRFAGSKALIERNEKGFVANCKCGWDSGVKDSREEAIVAFETHVSSDPRHKVMEETRGLNFFSIFLAVMGILYVISPYDIVPDYMIGVGWFEDIIILLLSIILIKGGIEGKSPGQIISSISP</sequence>
<evidence type="ECO:0000259" key="6">
    <source>
        <dbReference type="Pfam" id="PF06803"/>
    </source>
</evidence>
<evidence type="ECO:0000256" key="5">
    <source>
        <dbReference type="SAM" id="Phobius"/>
    </source>
</evidence>
<dbReference type="InterPro" id="IPR010652">
    <property type="entry name" value="DUF1232"/>
</dbReference>
<dbReference type="Proteomes" id="UP000070257">
    <property type="component" value="Unassembled WGS sequence"/>
</dbReference>
<dbReference type="EMBL" id="LHXT01000040">
    <property type="protein sequence ID" value="KXA97868.1"/>
    <property type="molecule type" value="Genomic_DNA"/>
</dbReference>
<gene>
    <name evidence="7" type="ORF">AKJ39_02915</name>
</gene>
<evidence type="ECO:0000256" key="2">
    <source>
        <dbReference type="ARBA" id="ARBA00022692"/>
    </source>
</evidence>
<evidence type="ECO:0000256" key="1">
    <source>
        <dbReference type="ARBA" id="ARBA00004127"/>
    </source>
</evidence>
<keyword evidence="3 5" id="KW-1133">Transmembrane helix</keyword>
<proteinExistence type="predicted"/>
<accession>A0A656YVV5</accession>
<comment type="caution">
    <text evidence="7">The sequence shown here is derived from an EMBL/GenBank/DDBJ whole genome shotgun (WGS) entry which is preliminary data.</text>
</comment>
<name>A0A656YVV5_9EURY</name>
<dbReference type="GO" id="GO:0012505">
    <property type="term" value="C:endomembrane system"/>
    <property type="evidence" value="ECO:0007669"/>
    <property type="project" value="UniProtKB-SubCell"/>
</dbReference>
<protein>
    <recommendedName>
        <fullName evidence="6">DUF1232 domain-containing protein</fullName>
    </recommendedName>
</protein>
<feature type="domain" description="DUF1232" evidence="6">
    <location>
        <begin position="65"/>
        <end position="100"/>
    </location>
</feature>
<evidence type="ECO:0000313" key="8">
    <source>
        <dbReference type="Proteomes" id="UP000070257"/>
    </source>
</evidence>
<organism evidence="7 8">
    <name type="scientific">candidate division MSBL1 archaeon SCGC-AAA259J03</name>
    <dbReference type="NCBI Taxonomy" id="1698269"/>
    <lineage>
        <taxon>Archaea</taxon>
        <taxon>Methanobacteriati</taxon>
        <taxon>Methanobacteriota</taxon>
        <taxon>candidate division MSBL1</taxon>
    </lineage>
</organism>
<keyword evidence="8" id="KW-1185">Reference proteome</keyword>
<comment type="subcellular location">
    <subcellularLocation>
        <location evidence="1">Endomembrane system</location>
        <topology evidence="1">Multi-pass membrane protein</topology>
    </subcellularLocation>
</comment>
<keyword evidence="2 5" id="KW-0812">Transmembrane</keyword>
<evidence type="ECO:0000256" key="3">
    <source>
        <dbReference type="ARBA" id="ARBA00022989"/>
    </source>
</evidence>
<dbReference type="AlphaFoldDB" id="A0A656YVV5"/>
<keyword evidence="4 5" id="KW-0472">Membrane</keyword>
<reference evidence="7 8" key="1">
    <citation type="journal article" date="2016" name="Sci. Rep.">
        <title>Metabolic traits of an uncultured archaeal lineage -MSBL1- from brine pools of the Red Sea.</title>
        <authorList>
            <person name="Mwirichia R."/>
            <person name="Alam I."/>
            <person name="Rashid M."/>
            <person name="Vinu M."/>
            <person name="Ba-Alawi W."/>
            <person name="Anthony Kamau A."/>
            <person name="Kamanda Ngugi D."/>
            <person name="Goker M."/>
            <person name="Klenk H.P."/>
            <person name="Bajic V."/>
            <person name="Stingl U."/>
        </authorList>
    </citation>
    <scope>NUCLEOTIDE SEQUENCE [LARGE SCALE GENOMIC DNA]</scope>
    <source>
        <strain evidence="7">SCGC-AAA259J03</strain>
    </source>
</reference>